<dbReference type="InterPro" id="IPR055286">
    <property type="entry name" value="RXYLT1-like"/>
</dbReference>
<feature type="transmembrane region" description="Helical" evidence="1">
    <location>
        <begin position="7"/>
        <end position="28"/>
    </location>
</feature>
<keyword evidence="1" id="KW-0812">Transmembrane</keyword>
<evidence type="ECO:0000256" key="1">
    <source>
        <dbReference type="SAM" id="Phobius"/>
    </source>
</evidence>
<dbReference type="GO" id="GO:0035269">
    <property type="term" value="P:protein O-linked glycosylation via mannose"/>
    <property type="evidence" value="ECO:0007669"/>
    <property type="project" value="InterPro"/>
</dbReference>
<reference evidence="4" key="2">
    <citation type="submission" date="2025-08" db="UniProtKB">
        <authorList>
            <consortium name="Ensembl"/>
        </authorList>
    </citation>
    <scope>IDENTIFICATION</scope>
</reference>
<evidence type="ECO:0000313" key="4">
    <source>
        <dbReference type="Ensembl" id="ENSCSAVP00000011463.1"/>
    </source>
</evidence>
<dbReference type="InParanoid" id="H2Z1K1"/>
<keyword evidence="5" id="KW-1185">Reference proteome</keyword>
<dbReference type="AlphaFoldDB" id="H2Z1K1"/>
<reference evidence="5" key="1">
    <citation type="submission" date="2003-08" db="EMBL/GenBank/DDBJ databases">
        <authorList>
            <person name="Birren B."/>
            <person name="Nusbaum C."/>
            <person name="Abebe A."/>
            <person name="Abouelleil A."/>
            <person name="Adekoya E."/>
            <person name="Ait-zahra M."/>
            <person name="Allen N."/>
            <person name="Allen T."/>
            <person name="An P."/>
            <person name="Anderson M."/>
            <person name="Anderson S."/>
            <person name="Arachchi H."/>
            <person name="Armbruster J."/>
            <person name="Bachantsang P."/>
            <person name="Baldwin J."/>
            <person name="Barry A."/>
            <person name="Bayul T."/>
            <person name="Blitshsteyn B."/>
            <person name="Bloom T."/>
            <person name="Blye J."/>
            <person name="Boguslavskiy L."/>
            <person name="Borowsky M."/>
            <person name="Boukhgalter B."/>
            <person name="Brunache A."/>
            <person name="Butler J."/>
            <person name="Calixte N."/>
            <person name="Calvo S."/>
            <person name="Camarata J."/>
            <person name="Campo K."/>
            <person name="Chang J."/>
            <person name="Cheshatsang Y."/>
            <person name="Citroen M."/>
            <person name="Collymore A."/>
            <person name="Considine T."/>
            <person name="Cook A."/>
            <person name="Cooke P."/>
            <person name="Corum B."/>
            <person name="Cuomo C."/>
            <person name="David R."/>
            <person name="Dawoe T."/>
            <person name="Degray S."/>
            <person name="Dodge S."/>
            <person name="Dooley K."/>
            <person name="Dorje P."/>
            <person name="Dorjee K."/>
            <person name="Dorris L."/>
            <person name="Duffey N."/>
            <person name="Dupes A."/>
            <person name="Elkins T."/>
            <person name="Engels R."/>
            <person name="Erickson J."/>
            <person name="Farina A."/>
            <person name="Faro S."/>
            <person name="Ferreira P."/>
            <person name="Fischer H."/>
            <person name="Fitzgerald M."/>
            <person name="Foley K."/>
            <person name="Gage D."/>
            <person name="Galagan J."/>
            <person name="Gearin G."/>
            <person name="Gnerre S."/>
            <person name="Gnirke A."/>
            <person name="Goyette A."/>
            <person name="Graham J."/>
            <person name="Grandbois E."/>
            <person name="Gyaltsen K."/>
            <person name="Hafez N."/>
            <person name="Hagopian D."/>
            <person name="Hagos B."/>
            <person name="Hall J."/>
            <person name="Hatcher B."/>
            <person name="Heller A."/>
            <person name="Higgins H."/>
            <person name="Honan T."/>
            <person name="Horn A."/>
            <person name="Houde N."/>
            <person name="Hughes L."/>
            <person name="Hulme W."/>
            <person name="Husby E."/>
            <person name="Iliev I."/>
            <person name="Jaffe D."/>
            <person name="Jones C."/>
            <person name="Kamal M."/>
            <person name="Kamat A."/>
            <person name="Kamvysselis M."/>
            <person name="Karlsson E."/>
            <person name="Kells C."/>
            <person name="Kieu A."/>
            <person name="Kisner P."/>
            <person name="Kodira C."/>
            <person name="Kulbokas E."/>
            <person name="Labutti K."/>
            <person name="Lama D."/>
            <person name="Landers T."/>
            <person name="Leger J."/>
            <person name="Levine S."/>
            <person name="Lewis D."/>
            <person name="Lewis T."/>
            <person name="Lindblad-toh K."/>
            <person name="Liu X."/>
            <person name="Lokyitsang T."/>
            <person name="Lokyitsang Y."/>
            <person name="Lucien O."/>
            <person name="Lui A."/>
            <person name="Ma L.J."/>
            <person name="Mabbitt R."/>
            <person name="Macdonald J."/>
            <person name="Maclean C."/>
            <person name="Major J."/>
            <person name="Manning J."/>
            <person name="Marabella R."/>
            <person name="Maru K."/>
            <person name="Matthews C."/>
            <person name="Mauceli E."/>
            <person name="Mccarthy M."/>
            <person name="Mcdonough S."/>
            <person name="Mcghee T."/>
            <person name="Meldrim J."/>
            <person name="Meneus L."/>
            <person name="Mesirov J."/>
            <person name="Mihalev A."/>
            <person name="Mihova T."/>
            <person name="Mikkelsen T."/>
            <person name="Mlenga V."/>
            <person name="Moru K."/>
            <person name="Mozes J."/>
            <person name="Mulrain L."/>
            <person name="Munson G."/>
            <person name="Naylor J."/>
            <person name="Newes C."/>
            <person name="Nguyen C."/>
            <person name="Nguyen N."/>
            <person name="Nguyen T."/>
            <person name="Nicol R."/>
            <person name="Nielsen C."/>
            <person name="Nizzari M."/>
            <person name="Norbu C."/>
            <person name="Norbu N."/>
            <person name="O'donnell P."/>
            <person name="Okoawo O."/>
            <person name="O'leary S."/>
            <person name="Omotosho B."/>
            <person name="O'neill K."/>
            <person name="Osman S."/>
            <person name="Parker S."/>
            <person name="Perrin D."/>
            <person name="Phunkhang P."/>
            <person name="Piqani B."/>
            <person name="Purcell S."/>
            <person name="Rachupka T."/>
            <person name="Ramasamy U."/>
            <person name="Rameau R."/>
            <person name="Ray V."/>
            <person name="Raymond C."/>
            <person name="Retta R."/>
            <person name="Richardson S."/>
            <person name="Rise C."/>
            <person name="Rodriguez J."/>
            <person name="Rogers J."/>
            <person name="Rogov P."/>
            <person name="Rutman M."/>
            <person name="Schupbach R."/>
            <person name="Seaman C."/>
            <person name="Settipalli S."/>
            <person name="Sharpe T."/>
            <person name="Sheridan J."/>
            <person name="Sherpa N."/>
            <person name="Shi J."/>
            <person name="Smirnov S."/>
            <person name="Smith C."/>
            <person name="Sougnez C."/>
            <person name="Spencer B."/>
            <person name="Stalker J."/>
            <person name="Stange-thomann N."/>
            <person name="Stavropoulos S."/>
            <person name="Stetson K."/>
            <person name="Stone C."/>
            <person name="Stone S."/>
            <person name="Stubbs M."/>
            <person name="Talamas J."/>
            <person name="Tchuinga P."/>
            <person name="Tenzing P."/>
            <person name="Tesfaye S."/>
            <person name="Theodore J."/>
            <person name="Thoulutsang Y."/>
            <person name="Topham K."/>
            <person name="Towey S."/>
            <person name="Tsamla T."/>
            <person name="Tsomo N."/>
            <person name="Vallee D."/>
            <person name="Vassiliev H."/>
            <person name="Venkataraman V."/>
            <person name="Vinson J."/>
            <person name="Vo A."/>
            <person name="Wade C."/>
            <person name="Wang S."/>
            <person name="Wangchuk T."/>
            <person name="Wangdi T."/>
            <person name="Whittaker C."/>
            <person name="Wilkinson J."/>
            <person name="Wu Y."/>
            <person name="Wyman D."/>
            <person name="Yadav S."/>
            <person name="Yang S."/>
            <person name="Yang X."/>
            <person name="Yeager S."/>
            <person name="Yee E."/>
            <person name="Young G."/>
            <person name="Zainoun J."/>
            <person name="Zembeck L."/>
            <person name="Zimmer A."/>
            <person name="Zody M."/>
            <person name="Lander E."/>
        </authorList>
    </citation>
    <scope>NUCLEOTIDE SEQUENCE [LARGE SCALE GENOMIC DNA]</scope>
</reference>
<keyword evidence="1" id="KW-1133">Transmembrane helix</keyword>
<accession>H2Z1K1</accession>
<organism evidence="4 5">
    <name type="scientific">Ciona savignyi</name>
    <name type="common">Pacific transparent sea squirt</name>
    <dbReference type="NCBI Taxonomy" id="51511"/>
    <lineage>
        <taxon>Eukaryota</taxon>
        <taxon>Metazoa</taxon>
        <taxon>Chordata</taxon>
        <taxon>Tunicata</taxon>
        <taxon>Ascidiacea</taxon>
        <taxon>Phlebobranchia</taxon>
        <taxon>Cionidae</taxon>
        <taxon>Ciona</taxon>
    </lineage>
</organism>
<protein>
    <submittedName>
        <fullName evidence="4">Uncharacterized protein</fullName>
    </submittedName>
</protein>
<name>H2Z1K1_CIOSA</name>
<dbReference type="GO" id="GO:0005794">
    <property type="term" value="C:Golgi apparatus"/>
    <property type="evidence" value="ECO:0007669"/>
    <property type="project" value="TreeGrafter"/>
</dbReference>
<dbReference type="GeneTree" id="ENSGT00390000003526"/>
<evidence type="ECO:0000259" key="3">
    <source>
        <dbReference type="Pfam" id="PF24786"/>
    </source>
</evidence>
<feature type="domain" description="RXYLT1 N-terminal" evidence="3">
    <location>
        <begin position="67"/>
        <end position="204"/>
    </location>
</feature>
<proteinExistence type="predicted"/>
<dbReference type="InterPro" id="IPR057539">
    <property type="entry name" value="RXYLT1_N"/>
</dbReference>
<evidence type="ECO:0000259" key="2">
    <source>
        <dbReference type="Pfam" id="PF24785"/>
    </source>
</evidence>
<dbReference type="Pfam" id="PF24785">
    <property type="entry name" value="RXYLT1_C"/>
    <property type="match status" value="1"/>
</dbReference>
<dbReference type="Ensembl" id="ENSCSAVT00000011596.1">
    <property type="protein sequence ID" value="ENSCSAVP00000011463.1"/>
    <property type="gene ID" value="ENSCSAVG00000006718.1"/>
</dbReference>
<feature type="domain" description="RXYLT1 C-terminal" evidence="2">
    <location>
        <begin position="210"/>
        <end position="325"/>
    </location>
</feature>
<dbReference type="GO" id="GO:0120053">
    <property type="term" value="F:ribitol beta-1,4-xylosyltransferase activity"/>
    <property type="evidence" value="ECO:0007669"/>
    <property type="project" value="InterPro"/>
</dbReference>
<sequence>MRIKKTATIFCMCLGYGLVSLFTAYSLIQKHDKERKSQIDDKATRNIQNHNNQPTKWKSNYTRQHLEIIDPSGVGMYLWKHILQTDIPEYANEGWQQSQIVTKNFKIRYNLGYGLVPEQMVAIHDENILLALNGRDELVAAHAKRWLDYALKLPNLRNLGLLLIGDETCNNQWLKAYLNHAILRVVFLVYESPMVDNKRIFQWPLGVASYRNFPLVNLETLDVSKKRLYICNFIGTTYANSSRLELKQESLSMMNSSKCIFKWRDSWLTEETAETSVFYQHALRNSDLTLSPVGKNAECYRTYEALEFGSIPVIEDKVPETCQNSNLS</sequence>
<dbReference type="eggNOG" id="ENOG502QT2E">
    <property type="taxonomic scope" value="Eukaryota"/>
</dbReference>
<dbReference type="Proteomes" id="UP000007875">
    <property type="component" value="Unassembled WGS sequence"/>
</dbReference>
<dbReference type="STRING" id="51511.ENSCSAVP00000011463"/>
<dbReference type="InterPro" id="IPR057538">
    <property type="entry name" value="RXYLT1_C"/>
</dbReference>
<dbReference type="OMA" id="RIFQWPL"/>
<dbReference type="PANTHER" id="PTHR15576:SF1">
    <property type="entry name" value="RIBITOL-5-PHOSPHATE XYLOSYLTRANSFERASE 1"/>
    <property type="match status" value="1"/>
</dbReference>
<evidence type="ECO:0000313" key="5">
    <source>
        <dbReference type="Proteomes" id="UP000007875"/>
    </source>
</evidence>
<reference evidence="4" key="3">
    <citation type="submission" date="2025-09" db="UniProtKB">
        <authorList>
            <consortium name="Ensembl"/>
        </authorList>
    </citation>
    <scope>IDENTIFICATION</scope>
</reference>
<dbReference type="PANTHER" id="PTHR15576">
    <property type="entry name" value="RIBITOL-5-PHOSPHATE XYLOSYLTRANSFERASE 1"/>
    <property type="match status" value="1"/>
</dbReference>
<dbReference type="HOGENOM" id="CLU_040812_0_0_1"/>
<dbReference type="Pfam" id="PF24786">
    <property type="entry name" value="RXYLT1_N"/>
    <property type="match status" value="1"/>
</dbReference>
<keyword evidence="1" id="KW-0472">Membrane</keyword>